<dbReference type="GO" id="GO:0016104">
    <property type="term" value="P:triterpenoid biosynthetic process"/>
    <property type="evidence" value="ECO:0007669"/>
    <property type="project" value="InterPro"/>
</dbReference>
<dbReference type="InterPro" id="IPR018333">
    <property type="entry name" value="Squalene_cyclase"/>
</dbReference>
<dbReference type="InterPro" id="IPR008930">
    <property type="entry name" value="Terpenoid_cyclase/PrenylTrfase"/>
</dbReference>
<keyword evidence="3" id="KW-1185">Reference proteome</keyword>
<dbReference type="Proteomes" id="UP001279734">
    <property type="component" value="Unassembled WGS sequence"/>
</dbReference>
<dbReference type="GO" id="GO:0005811">
    <property type="term" value="C:lipid droplet"/>
    <property type="evidence" value="ECO:0007669"/>
    <property type="project" value="InterPro"/>
</dbReference>
<gene>
    <name evidence="2" type="ORF">Nepgr_016903</name>
</gene>
<name>A0AAD3SRE0_NEPGR</name>
<evidence type="ECO:0000313" key="3">
    <source>
        <dbReference type="Proteomes" id="UP001279734"/>
    </source>
</evidence>
<dbReference type="EMBL" id="BSYO01000014">
    <property type="protein sequence ID" value="GMH15062.1"/>
    <property type="molecule type" value="Genomic_DNA"/>
</dbReference>
<dbReference type="GO" id="GO:0042300">
    <property type="term" value="F:beta-amyrin synthase activity"/>
    <property type="evidence" value="ECO:0007669"/>
    <property type="project" value="TreeGrafter"/>
</dbReference>
<reference evidence="2" key="1">
    <citation type="submission" date="2023-05" db="EMBL/GenBank/DDBJ databases">
        <title>Nepenthes gracilis genome sequencing.</title>
        <authorList>
            <person name="Fukushima K."/>
        </authorList>
    </citation>
    <scope>NUCLEOTIDE SEQUENCE</scope>
    <source>
        <strain evidence="2">SING2019-196</strain>
    </source>
</reference>
<keyword evidence="1" id="KW-0413">Isomerase</keyword>
<sequence>MKVGDEEITSEKVQTSVKRAVHYFSALQASDGHWPAENSGCMFFMPPLESQKRFMIGSLPATESSSPIMKRPQFHHPHNSKLKTQGRPWCNHCHKLGHTKNVCKEIPGKSANWKPGQALDGCGFLTHSEENRHPRPFFSTKCNLNSFKEFLATIPAI</sequence>
<dbReference type="AlphaFoldDB" id="A0AAD3SRE0"/>
<dbReference type="PANTHER" id="PTHR11764">
    <property type="entry name" value="TERPENE CYCLASE/MUTASE FAMILY MEMBER"/>
    <property type="match status" value="1"/>
</dbReference>
<evidence type="ECO:0000313" key="2">
    <source>
        <dbReference type="EMBL" id="GMH15062.1"/>
    </source>
</evidence>
<dbReference type="SUPFAM" id="SSF48239">
    <property type="entry name" value="Terpenoid cyclases/Protein prenyltransferases"/>
    <property type="match status" value="1"/>
</dbReference>
<accession>A0AAD3SRE0</accession>
<protein>
    <submittedName>
        <fullName evidence="2">Uncharacterized protein</fullName>
    </submittedName>
</protein>
<proteinExistence type="predicted"/>
<evidence type="ECO:0000256" key="1">
    <source>
        <dbReference type="ARBA" id="ARBA00023235"/>
    </source>
</evidence>
<comment type="caution">
    <text evidence="2">The sequence shown here is derived from an EMBL/GenBank/DDBJ whole genome shotgun (WGS) entry which is preliminary data.</text>
</comment>
<dbReference type="PANTHER" id="PTHR11764:SF58">
    <property type="entry name" value="BETA-AMYRIN SYNTHASE-RELATED"/>
    <property type="match status" value="1"/>
</dbReference>
<organism evidence="2 3">
    <name type="scientific">Nepenthes gracilis</name>
    <name type="common">Slender pitcher plant</name>
    <dbReference type="NCBI Taxonomy" id="150966"/>
    <lineage>
        <taxon>Eukaryota</taxon>
        <taxon>Viridiplantae</taxon>
        <taxon>Streptophyta</taxon>
        <taxon>Embryophyta</taxon>
        <taxon>Tracheophyta</taxon>
        <taxon>Spermatophyta</taxon>
        <taxon>Magnoliopsida</taxon>
        <taxon>eudicotyledons</taxon>
        <taxon>Gunneridae</taxon>
        <taxon>Pentapetalae</taxon>
        <taxon>Caryophyllales</taxon>
        <taxon>Nepenthaceae</taxon>
        <taxon>Nepenthes</taxon>
    </lineage>
</organism>